<dbReference type="EC" id="2.3.1.-" evidence="2"/>
<reference evidence="2 3" key="1">
    <citation type="submission" date="2024-06" db="EMBL/GenBank/DDBJ databases">
        <title>Genomic Encyclopedia of Type Strains, Phase V (KMG-V): Genome sequencing to study the core and pangenomes of soil and plant-associated prokaryotes.</title>
        <authorList>
            <person name="Whitman W."/>
        </authorList>
    </citation>
    <scope>NUCLEOTIDE SEQUENCE [LARGE SCALE GENOMIC DNA]</scope>
    <source>
        <strain evidence="2 3">NE40</strain>
    </source>
</reference>
<keyword evidence="2" id="KW-0012">Acyltransferase</keyword>
<evidence type="ECO:0000259" key="1">
    <source>
        <dbReference type="PROSITE" id="PS51186"/>
    </source>
</evidence>
<dbReference type="GO" id="GO:0016746">
    <property type="term" value="F:acyltransferase activity"/>
    <property type="evidence" value="ECO:0007669"/>
    <property type="project" value="UniProtKB-KW"/>
</dbReference>
<dbReference type="Gene3D" id="3.40.630.30">
    <property type="match status" value="1"/>
</dbReference>
<keyword evidence="2" id="KW-0808">Transferase</keyword>
<accession>A0ABV2SDN4</accession>
<proteinExistence type="predicted"/>
<dbReference type="Proteomes" id="UP001549366">
    <property type="component" value="Unassembled WGS sequence"/>
</dbReference>
<dbReference type="PROSITE" id="PS51186">
    <property type="entry name" value="GNAT"/>
    <property type="match status" value="1"/>
</dbReference>
<evidence type="ECO:0000313" key="2">
    <source>
        <dbReference type="EMBL" id="MET4755862.1"/>
    </source>
</evidence>
<keyword evidence="3" id="KW-1185">Reference proteome</keyword>
<gene>
    <name evidence="2" type="ORF">V5J35_001054</name>
</gene>
<protein>
    <submittedName>
        <fullName evidence="2">Acetyltransferase</fullName>
        <ecNumber evidence="2">2.3.1.-</ecNumber>
    </submittedName>
</protein>
<dbReference type="RefSeq" id="WP_354010241.1">
    <property type="nucleotide sequence ID" value="NZ_JBEWTA010000001.1"/>
</dbReference>
<name>A0ABV2SDN4_9GAMM</name>
<comment type="caution">
    <text evidence="2">The sequence shown here is derived from an EMBL/GenBank/DDBJ whole genome shotgun (WGS) entry which is preliminary data.</text>
</comment>
<sequence>MMKIRKETPDDISAIRNLVYAAFKGHPHHEPGAEPTEHSIIDKLREDGELSLSLVAEQDDKIIGHIAFSPVRIDGQDHNWLGLAPVAVSPDAQGKGIGSALISQALKQLKEQGVKGFVVLGEPEYYGRFGFSHHSELTLPGVPPEYFMVLPNSSEIPKGEVTYSSAFG</sequence>
<dbReference type="PANTHER" id="PTHR43617:SF2">
    <property type="entry name" value="UPF0039 PROTEIN SLL0451"/>
    <property type="match status" value="1"/>
</dbReference>
<evidence type="ECO:0000313" key="3">
    <source>
        <dbReference type="Proteomes" id="UP001549366"/>
    </source>
</evidence>
<dbReference type="PANTHER" id="PTHR43617">
    <property type="entry name" value="L-AMINO ACID N-ACETYLTRANSFERASE"/>
    <property type="match status" value="1"/>
</dbReference>
<feature type="domain" description="N-acetyltransferase" evidence="1">
    <location>
        <begin position="2"/>
        <end position="153"/>
    </location>
</feature>
<dbReference type="CDD" id="cd04301">
    <property type="entry name" value="NAT_SF"/>
    <property type="match status" value="1"/>
</dbReference>
<dbReference type="InterPro" id="IPR000182">
    <property type="entry name" value="GNAT_dom"/>
</dbReference>
<organism evidence="2 3">
    <name type="scientific">Endozoicomonas lisbonensis</name>
    <dbReference type="NCBI Taxonomy" id="3120522"/>
    <lineage>
        <taxon>Bacteria</taxon>
        <taxon>Pseudomonadati</taxon>
        <taxon>Pseudomonadota</taxon>
        <taxon>Gammaproteobacteria</taxon>
        <taxon>Oceanospirillales</taxon>
        <taxon>Endozoicomonadaceae</taxon>
        <taxon>Endozoicomonas</taxon>
    </lineage>
</organism>
<dbReference type="SUPFAM" id="SSF55729">
    <property type="entry name" value="Acyl-CoA N-acyltransferases (Nat)"/>
    <property type="match status" value="1"/>
</dbReference>
<dbReference type="Pfam" id="PF00583">
    <property type="entry name" value="Acetyltransf_1"/>
    <property type="match status" value="1"/>
</dbReference>
<dbReference type="EMBL" id="JBEWTB010000002">
    <property type="protein sequence ID" value="MET4755862.1"/>
    <property type="molecule type" value="Genomic_DNA"/>
</dbReference>
<dbReference type="InterPro" id="IPR016181">
    <property type="entry name" value="Acyl_CoA_acyltransferase"/>
</dbReference>
<dbReference type="InterPro" id="IPR050276">
    <property type="entry name" value="MshD_Acetyltransferase"/>
</dbReference>